<dbReference type="InterPro" id="IPR019285">
    <property type="entry name" value="DUF2336"/>
</dbReference>
<organism evidence="1 2">
    <name type="scientific">Allosphingosinicella indica</name>
    <dbReference type="NCBI Taxonomy" id="941907"/>
    <lineage>
        <taxon>Bacteria</taxon>
        <taxon>Pseudomonadati</taxon>
        <taxon>Pseudomonadota</taxon>
        <taxon>Alphaproteobacteria</taxon>
        <taxon>Sphingomonadales</taxon>
        <taxon>Sphingomonadaceae</taxon>
        <taxon>Allosphingosinicella</taxon>
    </lineage>
</organism>
<gene>
    <name evidence="1" type="ORF">SAMN06295910_2382</name>
</gene>
<dbReference type="Pfam" id="PF10098">
    <property type="entry name" value="DUF2336"/>
    <property type="match status" value="1"/>
</dbReference>
<accession>A0A1X7GWU4</accession>
<dbReference type="OrthoDB" id="8194627at2"/>
<dbReference type="STRING" id="941907.SAMN06295910_2382"/>
<keyword evidence="2" id="KW-1185">Reference proteome</keyword>
<dbReference type="AlphaFoldDB" id="A0A1X7GWU4"/>
<name>A0A1X7GWU4_9SPHN</name>
<dbReference type="RefSeq" id="WP_085218962.1">
    <property type="nucleotide sequence ID" value="NZ_LT840185.1"/>
</dbReference>
<protein>
    <submittedName>
        <fullName evidence="1">Uncharacterized conserved protein, DUF2336 family</fullName>
    </submittedName>
</protein>
<dbReference type="EMBL" id="LT840185">
    <property type="protein sequence ID" value="SMF75796.1"/>
    <property type="molecule type" value="Genomic_DNA"/>
</dbReference>
<sequence length="352" mass="37532">MSEGPPNLGERGSDAARLLVAAARRHAAAGRQLAIPEALRLSEQERRIVAGLADALGRAVEDELRTALAVRAAAAGREALAAALSSAHVAIAGPLVDRSGFWRDGDLLAVLLRRVEEHRLNRAAASADDPLPALIRDGDEEIATEAMAVLIARSRRLDRIEEPLVTRTELPADIQHRLVWTVAAGLRLYMTGQQALPADLADAWLAEEAANFLAHYDEGDTLDARCARLAVLLDAAGRLDDDFLIHALGGGSFALFLAAIALRARLAASDAWTILSDTDGRGAPLLLRAAGVGRHASAALLLALAREESALAPQLDLFDLVDPDTARAALRLWRTDPAYRAALARMLDREAA</sequence>
<evidence type="ECO:0000313" key="2">
    <source>
        <dbReference type="Proteomes" id="UP000192934"/>
    </source>
</evidence>
<dbReference type="Proteomes" id="UP000192934">
    <property type="component" value="Chromosome I"/>
</dbReference>
<proteinExistence type="predicted"/>
<evidence type="ECO:0000313" key="1">
    <source>
        <dbReference type="EMBL" id="SMF75796.1"/>
    </source>
</evidence>
<reference evidence="2" key="1">
    <citation type="submission" date="2017-04" db="EMBL/GenBank/DDBJ databases">
        <authorList>
            <person name="Varghese N."/>
            <person name="Submissions S."/>
        </authorList>
    </citation>
    <scope>NUCLEOTIDE SEQUENCE [LARGE SCALE GENOMIC DNA]</scope>
    <source>
        <strain evidence="2">Dd16</strain>
    </source>
</reference>